<dbReference type="PANTHER" id="PTHR12546:SF33">
    <property type="entry name" value="SPERM VESICLE FUSION PROTEIN FER-1"/>
    <property type="match status" value="1"/>
</dbReference>
<dbReference type="InterPro" id="IPR000008">
    <property type="entry name" value="C2_dom"/>
</dbReference>
<dbReference type="Proteomes" id="UP000187209">
    <property type="component" value="Unassembled WGS sequence"/>
</dbReference>
<dbReference type="SMART" id="SM01202">
    <property type="entry name" value="FerI"/>
    <property type="match status" value="1"/>
</dbReference>
<evidence type="ECO:0000256" key="6">
    <source>
        <dbReference type="SAM" id="Phobius"/>
    </source>
</evidence>
<dbReference type="InterPro" id="IPR012968">
    <property type="entry name" value="FerIin_dom"/>
</dbReference>
<feature type="domain" description="C2" evidence="7">
    <location>
        <begin position="10"/>
        <end position="134"/>
    </location>
</feature>
<comment type="subcellular location">
    <subcellularLocation>
        <location evidence="1">Membrane</location>
        <topology evidence="1">Single-pass membrane protein</topology>
    </subcellularLocation>
</comment>
<dbReference type="EMBL" id="MPUH01000424">
    <property type="protein sequence ID" value="OMJ80429.1"/>
    <property type="molecule type" value="Genomic_DNA"/>
</dbReference>
<gene>
    <name evidence="8" type="ORF">SteCoe_19334</name>
</gene>
<proteinExistence type="predicted"/>
<keyword evidence="2 6" id="KW-0812">Transmembrane</keyword>
<dbReference type="OrthoDB" id="270970at2759"/>
<evidence type="ECO:0000256" key="1">
    <source>
        <dbReference type="ARBA" id="ARBA00004167"/>
    </source>
</evidence>
<dbReference type="SUPFAM" id="SSF49562">
    <property type="entry name" value="C2 domain (Calcium/lipid-binding domain, CaLB)"/>
    <property type="match status" value="5"/>
</dbReference>
<dbReference type="PROSITE" id="PS50004">
    <property type="entry name" value="C2"/>
    <property type="match status" value="5"/>
</dbReference>
<feature type="domain" description="C2" evidence="7">
    <location>
        <begin position="503"/>
        <end position="622"/>
    </location>
</feature>
<keyword evidence="9" id="KW-1185">Reference proteome</keyword>
<name>A0A1R2BUD0_9CILI</name>
<evidence type="ECO:0000256" key="3">
    <source>
        <dbReference type="ARBA" id="ARBA00022737"/>
    </source>
</evidence>
<dbReference type="InterPro" id="IPR037724">
    <property type="entry name" value="C2E_Ferlin"/>
</dbReference>
<dbReference type="Gene3D" id="2.60.40.150">
    <property type="entry name" value="C2 domain"/>
    <property type="match status" value="5"/>
</dbReference>
<dbReference type="CDD" id="cd04037">
    <property type="entry name" value="C2E_Ferlin"/>
    <property type="match status" value="1"/>
</dbReference>
<dbReference type="SMART" id="SM00239">
    <property type="entry name" value="C2"/>
    <property type="match status" value="5"/>
</dbReference>
<evidence type="ECO:0000256" key="2">
    <source>
        <dbReference type="ARBA" id="ARBA00022692"/>
    </source>
</evidence>
<dbReference type="InterPro" id="IPR035892">
    <property type="entry name" value="C2_domain_sf"/>
</dbReference>
<evidence type="ECO:0000256" key="4">
    <source>
        <dbReference type="ARBA" id="ARBA00022989"/>
    </source>
</evidence>
<evidence type="ECO:0000256" key="5">
    <source>
        <dbReference type="ARBA" id="ARBA00023136"/>
    </source>
</evidence>
<evidence type="ECO:0000313" key="8">
    <source>
        <dbReference type="EMBL" id="OMJ80429.1"/>
    </source>
</evidence>
<feature type="domain" description="C2" evidence="7">
    <location>
        <begin position="1114"/>
        <end position="1236"/>
    </location>
</feature>
<dbReference type="CDD" id="cd00030">
    <property type="entry name" value="C2"/>
    <property type="match status" value="2"/>
</dbReference>
<dbReference type="PANTHER" id="PTHR12546">
    <property type="entry name" value="FER-1-LIKE"/>
    <property type="match status" value="1"/>
</dbReference>
<dbReference type="InterPro" id="IPR037721">
    <property type="entry name" value="Ferlin"/>
</dbReference>
<feature type="transmembrane region" description="Helical" evidence="6">
    <location>
        <begin position="1345"/>
        <end position="1364"/>
    </location>
</feature>
<keyword evidence="5 6" id="KW-0472">Membrane</keyword>
<dbReference type="Pfam" id="PF00168">
    <property type="entry name" value="C2"/>
    <property type="match status" value="5"/>
</dbReference>
<evidence type="ECO:0000313" key="9">
    <source>
        <dbReference type="Proteomes" id="UP000187209"/>
    </source>
</evidence>
<keyword evidence="4 6" id="KW-1133">Transmembrane helix</keyword>
<dbReference type="GO" id="GO:0007009">
    <property type="term" value="P:plasma membrane organization"/>
    <property type="evidence" value="ECO:0007669"/>
    <property type="project" value="TreeGrafter"/>
</dbReference>
<keyword evidence="3" id="KW-0677">Repeat</keyword>
<reference evidence="8 9" key="1">
    <citation type="submission" date="2016-11" db="EMBL/GenBank/DDBJ databases">
        <title>The macronuclear genome of Stentor coeruleus: a giant cell with tiny introns.</title>
        <authorList>
            <person name="Slabodnick M."/>
            <person name="Ruby J.G."/>
            <person name="Reiff S.B."/>
            <person name="Swart E.C."/>
            <person name="Gosai S."/>
            <person name="Prabakaran S."/>
            <person name="Witkowska E."/>
            <person name="Larue G.E."/>
            <person name="Fisher S."/>
            <person name="Freeman R.M."/>
            <person name="Gunawardena J."/>
            <person name="Chu W."/>
            <person name="Stover N.A."/>
            <person name="Gregory B.D."/>
            <person name="Nowacki M."/>
            <person name="Derisi J."/>
            <person name="Roy S.W."/>
            <person name="Marshall W.F."/>
            <person name="Sood P."/>
        </authorList>
    </citation>
    <scope>NUCLEOTIDE SEQUENCE [LARGE SCALE GENOMIC DNA]</scope>
    <source>
        <strain evidence="8">WM001</strain>
    </source>
</reference>
<sequence>MDLKALNQNLFGEVGSSEPLKVKKGDYLVHIFLEESRGLVADGAGETLDPLITFEVFEIRKYTPSKKGISSGAALHWGEHFFFEKKDLSVDEVESSKIKIEVRNHQMLLKDSLVGSFELDVTYIYYQPKHSLVHKWIALSNPNSYDFQAIRGHLKIGVSVLTEGDGDVDLTVHQEEDFKDSDLLLPPQISLKPYQIKLSLIKADSLPQLDIHGTIDAYCEINFAGNIVQSSVVVADRTRFSANWYEELYLPVLMPNVSSKFILRVLDKDPLKPENAGCIVFDFPKIIEGNYSRYNWYNLYGAPEGRTNSHAKLMNNIPHAASEWHGLILLKIEFYEADKPIIKCGKISEKGINDYIRDNFEPTEQYELRCQVLCGVALSDKFSEYSVEIAWGRSMGTVNETKSIKTVGRKADWYERLNKKILKAPACIDDLCDIFIYLKNSGDRVCFARINPLEFKDVLTKPKWIALTPDKAIDKINYVWEGGYILLRVYVGKYTGKEDDKVGRWHLPPLPTANKNTHPAKLLFNLYQCRDLQASDLEGQSDPYIEVYCNGESAISNVIYRTINPMWYCVLQIELKVTAENDETPILVYVRDKDNDTDDDLIGFCIFTLGEALKDSPFPQPPTWRDLTLGKVNGGKLLSSLNFYTSSLNVRVYDIEPECIEAIAEINCLGLRDLTPAVGWLPVNKAFIKFDLNSIQLPSQKMSIRNVETQPGESGSNPTINTVIRFKFMMPVDNIFSPSLTCVVYDYLFKGLSQPQIGLFTINLGNIFYKVTERRNKACITDMSKVIIDHSRLKTDEDYNREIHRYQTLSSLNPIKFSKEDIRKGIFVIYPDFSEKEKNKKKKEVNRPNDSYIKLGFNRHPDDKVMHYRYNVGVELESTEYIEKSPFETFEITKCIGRESESWIDSLFSSKNSDAELSPEVRIKHAGFFKGVLRVTSLDNFDKKEKKVKRLKKKRTINDNSILLDNDDEDFSDIRQLLLKKTQVVIRIYVISCTNLAQKDLKSQSDPYIKIKLAGNVINDRDNYQTDQPNPKYYKNFDIMATLPGASRLKIQLWDRDLMVKDEKIGETVIDIEDRYFSNKWRRILEKPIETRTLYHKSTKIPQGSIMMWLEIHAPSLLPNPLDITEKPPSDYEARLIIWQTDDVDSYDAEDTSDLYVKAFVNDSKPKETDTHYRCTNGNGQFNWRMKFDIQLPNEICTINLQIWDRDVLSQSDFIGDACLSFRELARGSFEMEKRMKMRGHDDRPFSFFRKSDPDKFWVDCSRTGEDGRRVKSGKIQITFELVPKEAALACPVGEGRDEPNIDPYLEDPKNRFQWSLNPFKLINQTCGPNFKFKVCCMVCCIICLYLAIMIGPSIIGAVIGTAARK</sequence>
<protein>
    <recommendedName>
        <fullName evidence="7">C2 domain-containing protein</fullName>
    </recommendedName>
</protein>
<dbReference type="GO" id="GO:0016020">
    <property type="term" value="C:membrane"/>
    <property type="evidence" value="ECO:0007669"/>
    <property type="project" value="UniProtKB-SubCell"/>
</dbReference>
<feature type="domain" description="C2" evidence="7">
    <location>
        <begin position="177"/>
        <end position="297"/>
    </location>
</feature>
<comment type="caution">
    <text evidence="8">The sequence shown here is derived from an EMBL/GenBank/DDBJ whole genome shotgun (WGS) entry which is preliminary data.</text>
</comment>
<feature type="domain" description="C2" evidence="7">
    <location>
        <begin position="965"/>
        <end position="1085"/>
    </location>
</feature>
<organism evidence="8 9">
    <name type="scientific">Stentor coeruleus</name>
    <dbReference type="NCBI Taxonomy" id="5963"/>
    <lineage>
        <taxon>Eukaryota</taxon>
        <taxon>Sar</taxon>
        <taxon>Alveolata</taxon>
        <taxon>Ciliophora</taxon>
        <taxon>Postciliodesmatophora</taxon>
        <taxon>Heterotrichea</taxon>
        <taxon>Heterotrichida</taxon>
        <taxon>Stentoridae</taxon>
        <taxon>Stentor</taxon>
    </lineage>
</organism>
<evidence type="ECO:0000259" key="7">
    <source>
        <dbReference type="PROSITE" id="PS50004"/>
    </source>
</evidence>
<accession>A0A1R2BUD0</accession>